<reference evidence="1" key="2">
    <citation type="submission" date="2020-09" db="EMBL/GenBank/DDBJ databases">
        <authorList>
            <person name="Sun Q."/>
            <person name="Ohkuma M."/>
        </authorList>
    </citation>
    <scope>NUCLEOTIDE SEQUENCE</scope>
    <source>
        <strain evidence="1">JCM 4633</strain>
    </source>
</reference>
<gene>
    <name evidence="1" type="ORF">GCM10010507_59420</name>
</gene>
<evidence type="ECO:0000313" key="1">
    <source>
        <dbReference type="EMBL" id="GHC72396.1"/>
    </source>
</evidence>
<dbReference type="EMBL" id="BMVB01000036">
    <property type="protein sequence ID" value="GHC72396.1"/>
    <property type="molecule type" value="Genomic_DNA"/>
</dbReference>
<dbReference type="RefSeq" id="WP_190113042.1">
    <property type="nucleotide sequence ID" value="NZ_BMVB01000036.1"/>
</dbReference>
<dbReference type="Proteomes" id="UP000646244">
    <property type="component" value="Unassembled WGS sequence"/>
</dbReference>
<organism evidence="1 2">
    <name type="scientific">Streptomyces cinnamoneus</name>
    <name type="common">Streptoverticillium cinnamoneum</name>
    <dbReference type="NCBI Taxonomy" id="53446"/>
    <lineage>
        <taxon>Bacteria</taxon>
        <taxon>Bacillati</taxon>
        <taxon>Actinomycetota</taxon>
        <taxon>Actinomycetes</taxon>
        <taxon>Kitasatosporales</taxon>
        <taxon>Streptomycetaceae</taxon>
        <taxon>Streptomyces</taxon>
        <taxon>Streptomyces cinnamoneus group</taxon>
    </lineage>
</organism>
<proteinExistence type="predicted"/>
<sequence length="95" mass="10963">MNDNLRGFLRTYLSYEMADDTSGYLRPTLHSCNEAYVEAVRSGLRSILDDRSMSVDDYIAVTDVEFEDEKSLYRYLEDLYAYLFENAAQQPSPPA</sequence>
<dbReference type="AlphaFoldDB" id="A0A918U0E0"/>
<reference evidence="1" key="1">
    <citation type="journal article" date="2014" name="Int. J. Syst. Evol. Microbiol.">
        <title>Complete genome sequence of Corynebacterium casei LMG S-19264T (=DSM 44701T), isolated from a smear-ripened cheese.</title>
        <authorList>
            <consortium name="US DOE Joint Genome Institute (JGI-PGF)"/>
            <person name="Walter F."/>
            <person name="Albersmeier A."/>
            <person name="Kalinowski J."/>
            <person name="Ruckert C."/>
        </authorList>
    </citation>
    <scope>NUCLEOTIDE SEQUENCE</scope>
    <source>
        <strain evidence="1">JCM 4633</strain>
    </source>
</reference>
<name>A0A918U0E0_STRCJ</name>
<comment type="caution">
    <text evidence="1">The sequence shown here is derived from an EMBL/GenBank/DDBJ whole genome shotgun (WGS) entry which is preliminary data.</text>
</comment>
<protein>
    <recommendedName>
        <fullName evidence="3">CdiI immunity protein domain-containing protein</fullName>
    </recommendedName>
</protein>
<evidence type="ECO:0008006" key="3">
    <source>
        <dbReference type="Google" id="ProtNLM"/>
    </source>
</evidence>
<evidence type="ECO:0000313" key="2">
    <source>
        <dbReference type="Proteomes" id="UP000646244"/>
    </source>
</evidence>
<accession>A0A918U0E0</accession>